<evidence type="ECO:0000256" key="5">
    <source>
        <dbReference type="ARBA" id="ARBA00022989"/>
    </source>
</evidence>
<feature type="compositionally biased region" description="Low complexity" evidence="7">
    <location>
        <begin position="413"/>
        <end position="422"/>
    </location>
</feature>
<keyword evidence="4 8" id="KW-0812">Transmembrane</keyword>
<evidence type="ECO:0000313" key="9">
    <source>
        <dbReference type="EMBL" id="EIE19883.1"/>
    </source>
</evidence>
<reference evidence="9 10" key="1">
    <citation type="journal article" date="2012" name="Genome Biol.">
        <title>The genome of the polar eukaryotic microalga coccomyxa subellipsoidea reveals traits of cold adaptation.</title>
        <authorList>
            <person name="Blanc G."/>
            <person name="Agarkova I."/>
            <person name="Grimwood J."/>
            <person name="Kuo A."/>
            <person name="Brueggeman A."/>
            <person name="Dunigan D."/>
            <person name="Gurnon J."/>
            <person name="Ladunga I."/>
            <person name="Lindquist E."/>
            <person name="Lucas S."/>
            <person name="Pangilinan J."/>
            <person name="Proschold T."/>
            <person name="Salamov A."/>
            <person name="Schmutz J."/>
            <person name="Weeks D."/>
            <person name="Yamada T."/>
            <person name="Claverie J.M."/>
            <person name="Grigoriev I."/>
            <person name="Van Etten J."/>
            <person name="Lomsadze A."/>
            <person name="Borodovsky M."/>
        </authorList>
    </citation>
    <scope>NUCLEOTIDE SEQUENCE [LARGE SCALE GENOMIC DNA]</scope>
    <source>
        <strain evidence="9 10">C-169</strain>
    </source>
</reference>
<dbReference type="Proteomes" id="UP000007264">
    <property type="component" value="Unassembled WGS sequence"/>
</dbReference>
<evidence type="ECO:0000256" key="3">
    <source>
        <dbReference type="ARBA" id="ARBA00022448"/>
    </source>
</evidence>
<dbReference type="GO" id="GO:0022857">
    <property type="term" value="F:transmembrane transporter activity"/>
    <property type="evidence" value="ECO:0007669"/>
    <property type="project" value="InterPro"/>
</dbReference>
<feature type="transmembrane region" description="Helical" evidence="8">
    <location>
        <begin position="64"/>
        <end position="80"/>
    </location>
</feature>
<feature type="compositionally biased region" description="Polar residues" evidence="7">
    <location>
        <begin position="363"/>
        <end position="378"/>
    </location>
</feature>
<dbReference type="Pfam" id="PF06027">
    <property type="entry name" value="SLC35F"/>
    <property type="match status" value="1"/>
</dbReference>
<feature type="transmembrane region" description="Helical" evidence="8">
    <location>
        <begin position="174"/>
        <end position="191"/>
    </location>
</feature>
<evidence type="ECO:0000256" key="2">
    <source>
        <dbReference type="ARBA" id="ARBA00007863"/>
    </source>
</evidence>
<feature type="transmembrane region" description="Helical" evidence="8">
    <location>
        <begin position="27"/>
        <end position="52"/>
    </location>
</feature>
<keyword evidence="6 8" id="KW-0472">Membrane</keyword>
<comment type="caution">
    <text evidence="9">The sequence shown here is derived from an EMBL/GenBank/DDBJ whole genome shotgun (WGS) entry which is preliminary data.</text>
</comment>
<name>I0YNB4_COCSC</name>
<dbReference type="GO" id="GO:0016020">
    <property type="term" value="C:membrane"/>
    <property type="evidence" value="ECO:0007669"/>
    <property type="project" value="UniProtKB-SubCell"/>
</dbReference>
<feature type="transmembrane region" description="Helical" evidence="8">
    <location>
        <begin position="203"/>
        <end position="221"/>
    </location>
</feature>
<dbReference type="InterPro" id="IPR052221">
    <property type="entry name" value="SLC35F_Transporter"/>
</dbReference>
<feature type="region of interest" description="Disordered" evidence="7">
    <location>
        <begin position="468"/>
        <end position="493"/>
    </location>
</feature>
<dbReference type="EMBL" id="AGSI01000017">
    <property type="protein sequence ID" value="EIE19883.1"/>
    <property type="molecule type" value="Genomic_DNA"/>
</dbReference>
<keyword evidence="10" id="KW-1185">Reference proteome</keyword>
<feature type="transmembrane region" description="Helical" evidence="8">
    <location>
        <begin position="144"/>
        <end position="162"/>
    </location>
</feature>
<dbReference type="InterPro" id="IPR037185">
    <property type="entry name" value="EmrE-like"/>
</dbReference>
<dbReference type="AlphaFoldDB" id="I0YNB4"/>
<feature type="transmembrane region" description="Helical" evidence="8">
    <location>
        <begin position="92"/>
        <end position="114"/>
    </location>
</feature>
<evidence type="ECO:0000256" key="4">
    <source>
        <dbReference type="ARBA" id="ARBA00022692"/>
    </source>
</evidence>
<keyword evidence="3" id="KW-0813">Transport</keyword>
<organism evidence="9 10">
    <name type="scientific">Coccomyxa subellipsoidea (strain C-169)</name>
    <name type="common">Green microalga</name>
    <dbReference type="NCBI Taxonomy" id="574566"/>
    <lineage>
        <taxon>Eukaryota</taxon>
        <taxon>Viridiplantae</taxon>
        <taxon>Chlorophyta</taxon>
        <taxon>core chlorophytes</taxon>
        <taxon>Trebouxiophyceae</taxon>
        <taxon>Trebouxiophyceae incertae sedis</taxon>
        <taxon>Coccomyxaceae</taxon>
        <taxon>Coccomyxa</taxon>
        <taxon>Coccomyxa subellipsoidea</taxon>
    </lineage>
</organism>
<dbReference type="RefSeq" id="XP_005644427.1">
    <property type="nucleotide sequence ID" value="XM_005644370.1"/>
</dbReference>
<feature type="region of interest" description="Disordered" evidence="7">
    <location>
        <begin position="363"/>
        <end position="455"/>
    </location>
</feature>
<dbReference type="PANTHER" id="PTHR14233">
    <property type="entry name" value="DUF914-RELATED"/>
    <property type="match status" value="1"/>
</dbReference>
<comment type="similarity">
    <text evidence="2">Belongs to the SLC35F solute transporter family.</text>
</comment>
<protein>
    <submittedName>
        <fullName evidence="9">DUF914-domain-containing protein</fullName>
    </submittedName>
</protein>
<keyword evidence="5 8" id="KW-1133">Transmembrane helix</keyword>
<dbReference type="SUPFAM" id="SSF103481">
    <property type="entry name" value="Multidrug resistance efflux transporter EmrE"/>
    <property type="match status" value="1"/>
</dbReference>
<dbReference type="eggNOG" id="KOG2766">
    <property type="taxonomic scope" value="Eukaryota"/>
</dbReference>
<evidence type="ECO:0000313" key="10">
    <source>
        <dbReference type="Proteomes" id="UP000007264"/>
    </source>
</evidence>
<sequence length="493" mass="51626">MDDRYFDTPKAALASPDQGHEPKKERVFAAILLGQLLSFLLALSGTISSLLVTKGVSLPATQTVPNYALLSLVYGTALLAKRVRPVNAWTSYAAVSLLDVEGNFLVVLAFRYTFLTSVQLLNSFTVPCVFILSWAFLRARYRPLHCFGAALCLGSLALLVLTDVSAPKSDQQQPLAGDCLVLLGALAYAACNVAQEKLLRKSTVIEVLALMGTFGFLWSSIQAAAFEGKQLRTMTWTPEVIGLLAGYTGALFAFYSLVPSVLNWSGAAILNLSLLSSNLWAALARSVLLGGFPQSSAVPFAAALALVAAGLAMYACGGSVYAPATSEDCYRVIRCSNLEDPGDTPRKGPLLGQKDISKFQTSATALGSTPSTPSSSAVQLAGGSGGDLEAPIPGVASSDRGTPQGVSRGGGRVSFSSLLRGLKMGSPRGGNAEARVSSADVEAARLPPGPSLSGEQAFRIWSLPNEGAITTDPYTKVGGSVERNESKPPVRPS</sequence>
<dbReference type="KEGG" id="csl:COCSUDRAFT_58119"/>
<dbReference type="OrthoDB" id="429955at2759"/>
<evidence type="ECO:0000256" key="1">
    <source>
        <dbReference type="ARBA" id="ARBA00004141"/>
    </source>
</evidence>
<proteinExistence type="inferred from homology"/>
<comment type="subcellular location">
    <subcellularLocation>
        <location evidence="1">Membrane</location>
        <topology evidence="1">Multi-pass membrane protein</topology>
    </subcellularLocation>
</comment>
<gene>
    <name evidence="9" type="ORF">COCSUDRAFT_58119</name>
</gene>
<evidence type="ECO:0000256" key="6">
    <source>
        <dbReference type="ARBA" id="ARBA00023136"/>
    </source>
</evidence>
<dbReference type="GeneID" id="17037857"/>
<feature type="transmembrane region" description="Helical" evidence="8">
    <location>
        <begin position="120"/>
        <end position="137"/>
    </location>
</feature>
<accession>I0YNB4</accession>
<feature type="transmembrane region" description="Helical" evidence="8">
    <location>
        <begin position="269"/>
        <end position="288"/>
    </location>
</feature>
<feature type="transmembrane region" description="Helical" evidence="8">
    <location>
        <begin position="241"/>
        <end position="262"/>
    </location>
</feature>
<dbReference type="InterPro" id="IPR009262">
    <property type="entry name" value="SLC35_F1/F2/F6"/>
</dbReference>
<evidence type="ECO:0000256" key="8">
    <source>
        <dbReference type="SAM" id="Phobius"/>
    </source>
</evidence>
<feature type="compositionally biased region" description="Basic and acidic residues" evidence="7">
    <location>
        <begin position="482"/>
        <end position="493"/>
    </location>
</feature>
<evidence type="ECO:0000256" key="7">
    <source>
        <dbReference type="SAM" id="MobiDB-lite"/>
    </source>
</evidence>
<dbReference type="PANTHER" id="PTHR14233:SF4">
    <property type="entry name" value="SOLUTE CARRIER FAMILY 35 MEMBER F2"/>
    <property type="match status" value="1"/>
</dbReference>
<feature type="transmembrane region" description="Helical" evidence="8">
    <location>
        <begin position="300"/>
        <end position="324"/>
    </location>
</feature>